<proteinExistence type="predicted"/>
<comment type="caution">
    <text evidence="2">The sequence shown here is derived from an EMBL/GenBank/DDBJ whole genome shotgun (WGS) entry which is preliminary data.</text>
</comment>
<evidence type="ECO:0000313" key="2">
    <source>
        <dbReference type="EMBL" id="MPC71765.1"/>
    </source>
</evidence>
<feature type="region of interest" description="Disordered" evidence="1">
    <location>
        <begin position="85"/>
        <end position="106"/>
    </location>
</feature>
<dbReference type="EMBL" id="VSRR010033531">
    <property type="protein sequence ID" value="MPC71765.1"/>
    <property type="molecule type" value="Genomic_DNA"/>
</dbReference>
<keyword evidence="3" id="KW-1185">Reference proteome</keyword>
<dbReference type="Proteomes" id="UP000324222">
    <property type="component" value="Unassembled WGS sequence"/>
</dbReference>
<feature type="compositionally biased region" description="Pro residues" evidence="1">
    <location>
        <begin position="7"/>
        <end position="16"/>
    </location>
</feature>
<sequence>MAVQVRLPPPPQPPWPERGTEGRPCRLPVSPPSACRLQSLPPPSAAISCTVALRLHLLLHKPPPPADWVGRVEMLVSGSEFPPSCRPPLTGWRTPEPSPPPRSPLRIGFPLVCSAPPRPCLSSVGFPLASNAHLSRAPPTNRHANR</sequence>
<reference evidence="2 3" key="1">
    <citation type="submission" date="2019-05" db="EMBL/GenBank/DDBJ databases">
        <title>Another draft genome of Portunus trituberculatus and its Hox gene families provides insights of decapod evolution.</title>
        <authorList>
            <person name="Jeong J.-H."/>
            <person name="Song I."/>
            <person name="Kim S."/>
            <person name="Choi T."/>
            <person name="Kim D."/>
            <person name="Ryu S."/>
            <person name="Kim W."/>
        </authorList>
    </citation>
    <scope>NUCLEOTIDE SEQUENCE [LARGE SCALE GENOMIC DNA]</scope>
    <source>
        <tissue evidence="2">Muscle</tissue>
    </source>
</reference>
<feature type="region of interest" description="Disordered" evidence="1">
    <location>
        <begin position="1"/>
        <end position="27"/>
    </location>
</feature>
<evidence type="ECO:0000313" key="3">
    <source>
        <dbReference type="Proteomes" id="UP000324222"/>
    </source>
</evidence>
<name>A0A5B7HQ22_PORTR</name>
<organism evidence="2 3">
    <name type="scientific">Portunus trituberculatus</name>
    <name type="common">Swimming crab</name>
    <name type="synonym">Neptunus trituberculatus</name>
    <dbReference type="NCBI Taxonomy" id="210409"/>
    <lineage>
        <taxon>Eukaryota</taxon>
        <taxon>Metazoa</taxon>
        <taxon>Ecdysozoa</taxon>
        <taxon>Arthropoda</taxon>
        <taxon>Crustacea</taxon>
        <taxon>Multicrustacea</taxon>
        <taxon>Malacostraca</taxon>
        <taxon>Eumalacostraca</taxon>
        <taxon>Eucarida</taxon>
        <taxon>Decapoda</taxon>
        <taxon>Pleocyemata</taxon>
        <taxon>Brachyura</taxon>
        <taxon>Eubrachyura</taxon>
        <taxon>Portunoidea</taxon>
        <taxon>Portunidae</taxon>
        <taxon>Portuninae</taxon>
        <taxon>Portunus</taxon>
    </lineage>
</organism>
<evidence type="ECO:0000256" key="1">
    <source>
        <dbReference type="SAM" id="MobiDB-lite"/>
    </source>
</evidence>
<gene>
    <name evidence="2" type="ORF">E2C01_066051</name>
</gene>
<dbReference type="AlphaFoldDB" id="A0A5B7HQ22"/>
<protein>
    <submittedName>
        <fullName evidence="2">Uncharacterized protein</fullName>
    </submittedName>
</protein>
<accession>A0A5B7HQ22</accession>